<keyword evidence="2" id="KW-0812">Transmembrane</keyword>
<dbReference type="EMBL" id="JBEYXV010000003">
    <property type="protein sequence ID" value="MEU6820687.1"/>
    <property type="molecule type" value="Genomic_DNA"/>
</dbReference>
<protein>
    <recommendedName>
        <fullName evidence="6">DUF916 domain-containing protein</fullName>
    </recommendedName>
</protein>
<dbReference type="RefSeq" id="WP_359346421.1">
    <property type="nucleotide sequence ID" value="NZ_JBEYXV010000003.1"/>
</dbReference>
<proteinExistence type="predicted"/>
<name>A0ABV3BJ93_9ACTN</name>
<feature type="region of interest" description="Disordered" evidence="1">
    <location>
        <begin position="289"/>
        <end position="335"/>
    </location>
</feature>
<accession>A0ABV3BJ93</accession>
<keyword evidence="2" id="KW-0472">Membrane</keyword>
<comment type="caution">
    <text evidence="4">The sequence shown here is derived from an EMBL/GenBank/DDBJ whole genome shotgun (WGS) entry which is preliminary data.</text>
</comment>
<keyword evidence="2" id="KW-1133">Transmembrane helix</keyword>
<evidence type="ECO:0000256" key="3">
    <source>
        <dbReference type="SAM" id="SignalP"/>
    </source>
</evidence>
<keyword evidence="5" id="KW-1185">Reference proteome</keyword>
<gene>
    <name evidence="4" type="ORF">ABZ921_08670</name>
</gene>
<evidence type="ECO:0000313" key="4">
    <source>
        <dbReference type="EMBL" id="MEU6820687.1"/>
    </source>
</evidence>
<sequence length="335" mass="33975">MRGVLCAVALVVAAAVPAHADGGGSAEWSVTPSAGGGTRPAKDGRPSFYAEGTPGAVLQDTLSVTNPGPKPRTISLRGADAANTGSGAFSVTPAKGRPKDTGAWITFAKRQVKVPPRTRAEVPFTLTVPTGALPGDHPGAIVASGGGRTVGVRVDLRVGGPSLSALTVERVEVDTDAGSISYDLVNRGNTVLTPKLAVRADGVFGTLLDRPARTLPVELLPGRRVSLTEPWPDAPALDAVDVELTATASGGARDTAGASARFVPWGAVAGGGALLLAAAGGALHLVRRRRRRTAEGRESQPGTEPGSEFGTGPGAVSEEKREATELARAGTGDER</sequence>
<evidence type="ECO:0000313" key="5">
    <source>
        <dbReference type="Proteomes" id="UP001551176"/>
    </source>
</evidence>
<evidence type="ECO:0008006" key="6">
    <source>
        <dbReference type="Google" id="ProtNLM"/>
    </source>
</evidence>
<reference evidence="4 5" key="1">
    <citation type="submission" date="2024-06" db="EMBL/GenBank/DDBJ databases">
        <title>The Natural Products Discovery Center: Release of the First 8490 Sequenced Strains for Exploring Actinobacteria Biosynthetic Diversity.</title>
        <authorList>
            <person name="Kalkreuter E."/>
            <person name="Kautsar S.A."/>
            <person name="Yang D."/>
            <person name="Bader C.D."/>
            <person name="Teijaro C.N."/>
            <person name="Fluegel L."/>
            <person name="Davis C.M."/>
            <person name="Simpson J.R."/>
            <person name="Lauterbach L."/>
            <person name="Steele A.D."/>
            <person name="Gui C."/>
            <person name="Meng S."/>
            <person name="Li G."/>
            <person name="Viehrig K."/>
            <person name="Ye F."/>
            <person name="Su P."/>
            <person name="Kiefer A.F."/>
            <person name="Nichols A."/>
            <person name="Cepeda A.J."/>
            <person name="Yan W."/>
            <person name="Fan B."/>
            <person name="Jiang Y."/>
            <person name="Adhikari A."/>
            <person name="Zheng C.-J."/>
            <person name="Schuster L."/>
            <person name="Cowan T.M."/>
            <person name="Smanski M.J."/>
            <person name="Chevrette M.G."/>
            <person name="De Carvalho L.P.S."/>
            <person name="Shen B."/>
        </authorList>
    </citation>
    <scope>NUCLEOTIDE SEQUENCE [LARGE SCALE GENOMIC DNA]</scope>
    <source>
        <strain evidence="4 5">NPDC046838</strain>
    </source>
</reference>
<organism evidence="4 5">
    <name type="scientific">Streptomyces atriruber</name>
    <dbReference type="NCBI Taxonomy" id="545121"/>
    <lineage>
        <taxon>Bacteria</taxon>
        <taxon>Bacillati</taxon>
        <taxon>Actinomycetota</taxon>
        <taxon>Actinomycetes</taxon>
        <taxon>Kitasatosporales</taxon>
        <taxon>Streptomycetaceae</taxon>
        <taxon>Streptomyces</taxon>
    </lineage>
</organism>
<feature type="compositionally biased region" description="Basic and acidic residues" evidence="1">
    <location>
        <begin position="317"/>
        <end position="335"/>
    </location>
</feature>
<feature type="region of interest" description="Disordered" evidence="1">
    <location>
        <begin position="20"/>
        <end position="97"/>
    </location>
</feature>
<evidence type="ECO:0000256" key="1">
    <source>
        <dbReference type="SAM" id="MobiDB-lite"/>
    </source>
</evidence>
<feature type="transmembrane region" description="Helical" evidence="2">
    <location>
        <begin position="262"/>
        <end position="286"/>
    </location>
</feature>
<dbReference type="Proteomes" id="UP001551176">
    <property type="component" value="Unassembled WGS sequence"/>
</dbReference>
<feature type="chain" id="PRO_5046829243" description="DUF916 domain-containing protein" evidence="3">
    <location>
        <begin position="21"/>
        <end position="335"/>
    </location>
</feature>
<feature type="signal peptide" evidence="3">
    <location>
        <begin position="1"/>
        <end position="20"/>
    </location>
</feature>
<evidence type="ECO:0000256" key="2">
    <source>
        <dbReference type="SAM" id="Phobius"/>
    </source>
</evidence>
<keyword evidence="3" id="KW-0732">Signal</keyword>